<feature type="chain" id="PRO_5045351110" description="NodB homology domain-containing protein" evidence="1">
    <location>
        <begin position="39"/>
        <end position="767"/>
    </location>
</feature>
<proteinExistence type="predicted"/>
<evidence type="ECO:0000256" key="1">
    <source>
        <dbReference type="SAM" id="SignalP"/>
    </source>
</evidence>
<sequence length="767" mass="80857">MTLSKPPAASPHRAPRRLKALAAALLVGAGLMAPLAHAAVARDTLVLLVPDGASATSWPVQVWTDSAAEEGIRIRTMTDSQFIALGSAAAAQIAGMILPDSAHITASDAVVAAVTQYANLGGKLMLVYDAGALTDTGFYAAGKSRFSALAGVDYVLYDTLLDRMVGFGPAVGTQAQLDALHLPPGKYVPWTATTTLSASTTSTAAFVTASSSDAGGSKAMRPFIEARALKRIDASSRNVRLAQTQLVRDLLGLNALDALSAPTTSSAPATTTVTVAGTTSTLSKTSTTTSTTSALRLLSKVSTATSWSSLLTKLLSSPGTTSTTTSTTSAGTLVTAAATSTALQAISGYAYGPVSYFSYVTQGSYAGTPLLTSPDHGLVAGTRTVGSGKVMFVNMPLGYFKAIGTDAAPLHGFLNLFATDVVKAPVMSAQPKGVGGLVYNWHVDDGDDLNTDMKALMDTTTVLRRGPFSIHFTAGPDTVTQGDGLGMLLDSNTASQTQFKRVDALAANHELAAHGGWNHDLYGLGADETNAATYLPWVQLNVAAVERLYGKTTTEYSAPQGNNPSWAVNWLEGHGVVGMYFVGDTGTSAVRSWRNGARLTQKLWSFPIAPQGKYATFEEFEDFGVTDATTSQWLQDLQSFVVNHRTNRLFYNHPPGARGHLPVVNALLTRADTLKAAGQFNWYTMTQLAQFNQRRLGVTWSASTVFGFGNFTASHPTSLTDMTWLLPRSAYMMPIITSGRGKVSYDATNWIVTATSGTTLKFSAAEK</sequence>
<dbReference type="Proteomes" id="UP001057498">
    <property type="component" value="Chromosome"/>
</dbReference>
<evidence type="ECO:0000313" key="3">
    <source>
        <dbReference type="Proteomes" id="UP001057498"/>
    </source>
</evidence>
<reference evidence="2" key="1">
    <citation type="submission" date="2022-04" db="EMBL/GenBank/DDBJ databases">
        <title>Whole genome sequence of Sphaerotilus sp. FB-5.</title>
        <authorList>
            <person name="Takeda M."/>
            <person name="Narihara S."/>
            <person name="Akimoto M."/>
            <person name="Akimoto R."/>
            <person name="Nishiyashiki S."/>
            <person name="Murakami T."/>
        </authorList>
    </citation>
    <scope>NUCLEOTIDE SEQUENCE</scope>
    <source>
        <strain evidence="2">FB-5</strain>
    </source>
</reference>
<dbReference type="EMBL" id="AP025730">
    <property type="protein sequence ID" value="BDI07418.1"/>
    <property type="molecule type" value="Genomic_DNA"/>
</dbReference>
<evidence type="ECO:0008006" key="4">
    <source>
        <dbReference type="Google" id="ProtNLM"/>
    </source>
</evidence>
<dbReference type="SUPFAM" id="SSF88713">
    <property type="entry name" value="Glycoside hydrolase/deacetylase"/>
    <property type="match status" value="1"/>
</dbReference>
<name>A0ABN6PS22_9BURK</name>
<dbReference type="InterPro" id="IPR011330">
    <property type="entry name" value="Glyco_hydro/deAcase_b/a-brl"/>
</dbReference>
<dbReference type="RefSeq" id="WP_251970611.1">
    <property type="nucleotide sequence ID" value="NZ_AP025730.1"/>
</dbReference>
<accession>A0ABN6PS22</accession>
<organism evidence="2 3">
    <name type="scientific">Sphaerotilus microaerophilus</name>
    <dbReference type="NCBI Taxonomy" id="2914710"/>
    <lineage>
        <taxon>Bacteria</taxon>
        <taxon>Pseudomonadati</taxon>
        <taxon>Pseudomonadota</taxon>
        <taxon>Betaproteobacteria</taxon>
        <taxon>Burkholderiales</taxon>
        <taxon>Sphaerotilaceae</taxon>
        <taxon>Sphaerotilus</taxon>
    </lineage>
</organism>
<keyword evidence="3" id="KW-1185">Reference proteome</keyword>
<evidence type="ECO:0000313" key="2">
    <source>
        <dbReference type="EMBL" id="BDI07418.1"/>
    </source>
</evidence>
<protein>
    <recommendedName>
        <fullName evidence="4">NodB homology domain-containing protein</fullName>
    </recommendedName>
</protein>
<gene>
    <name evidence="2" type="ORF">CATMQ487_43880</name>
</gene>
<keyword evidence="1" id="KW-0732">Signal</keyword>
<feature type="signal peptide" evidence="1">
    <location>
        <begin position="1"/>
        <end position="38"/>
    </location>
</feature>